<dbReference type="AlphaFoldDB" id="A0AA42QPM0"/>
<evidence type="ECO:0000313" key="3">
    <source>
        <dbReference type="Proteomes" id="UP001161567"/>
    </source>
</evidence>
<gene>
    <name evidence="2" type="ORF">N5I27_06875</name>
</gene>
<evidence type="ECO:0000313" key="2">
    <source>
        <dbReference type="EMBL" id="MDH1438119.1"/>
    </source>
</evidence>
<feature type="domain" description="Type I restriction modification DNA specificity" evidence="1">
    <location>
        <begin position="167"/>
        <end position="325"/>
    </location>
</feature>
<organism evidence="2 3">
    <name type="scientific">Acinetobacter johnsonii</name>
    <dbReference type="NCBI Taxonomy" id="40214"/>
    <lineage>
        <taxon>Bacteria</taxon>
        <taxon>Pseudomonadati</taxon>
        <taxon>Pseudomonadota</taxon>
        <taxon>Gammaproteobacteria</taxon>
        <taxon>Moraxellales</taxon>
        <taxon>Moraxellaceae</taxon>
        <taxon>Acinetobacter</taxon>
    </lineage>
</organism>
<feature type="domain" description="Type I restriction modification DNA specificity" evidence="1">
    <location>
        <begin position="12"/>
        <end position="116"/>
    </location>
</feature>
<dbReference type="Proteomes" id="UP001161567">
    <property type="component" value="Unassembled WGS sequence"/>
</dbReference>
<name>A0AA42QPM0_ACIJO</name>
<keyword evidence="2" id="KW-0255">Endonuclease</keyword>
<proteinExistence type="predicted"/>
<dbReference type="GO" id="GO:0003677">
    <property type="term" value="F:DNA binding"/>
    <property type="evidence" value="ECO:0007669"/>
    <property type="project" value="InterPro"/>
</dbReference>
<keyword evidence="2" id="KW-0540">Nuclease</keyword>
<dbReference type="InterPro" id="IPR000055">
    <property type="entry name" value="Restrct_endonuc_typeI_TRD"/>
</dbReference>
<keyword evidence="2" id="KW-0378">Hydrolase</keyword>
<dbReference type="Pfam" id="PF01420">
    <property type="entry name" value="Methylase_S"/>
    <property type="match status" value="2"/>
</dbReference>
<accession>A0AA42QPM0</accession>
<protein>
    <submittedName>
        <fullName evidence="2">Restriction endonuclease subunit S</fullName>
    </submittedName>
</protein>
<sequence length="350" mass="40220">MNSPSYVGNDIEIFPANSLTIDMFGSVFYRSFNYGADDHVAVLTSSEQKYSKYVLLYIAPLIQKVISGRFDYSRNFYASDAPEIKIQLPTVNKEIAFDYIEKFVATLETERLATLETERLATLETERLATLETERLATLELYLQTTGLSSYELDFNEKDVLDGLAEVEWKEFRMEDVLVWQKNISELNPLHLDSLTISNEFKYPFYGQATANNGIIEYRHLKDEVLNNKLGKPTILIHSNNQNTVYLDTPFYLKDGHGATSVLQSENLDKMIAQFFIGSIKKVILQKYTYNSKATKIELKNTNINLPIKPDNTPDYDYMSTFISTMQKVVIKDVVDYLDKRIDKTKQSLV</sequence>
<dbReference type="EMBL" id="JAOCIL010000001">
    <property type="protein sequence ID" value="MDH1438119.1"/>
    <property type="molecule type" value="Genomic_DNA"/>
</dbReference>
<dbReference type="GO" id="GO:0004519">
    <property type="term" value="F:endonuclease activity"/>
    <property type="evidence" value="ECO:0007669"/>
    <property type="project" value="UniProtKB-KW"/>
</dbReference>
<evidence type="ECO:0000259" key="1">
    <source>
        <dbReference type="Pfam" id="PF01420"/>
    </source>
</evidence>
<reference evidence="2" key="1">
    <citation type="submission" date="2022-09" db="EMBL/GenBank/DDBJ databases">
        <title>Intensive care unit water sources are persistently colonized with multi-drug resistant bacteria and are the site of extensive horizontal gene transfer of antibiotic resistance genes.</title>
        <authorList>
            <person name="Diorio-Toth L."/>
        </authorList>
    </citation>
    <scope>NUCLEOTIDE SEQUENCE</scope>
    <source>
        <strain evidence="2">GD03725</strain>
    </source>
</reference>
<comment type="caution">
    <text evidence="2">The sequence shown here is derived from an EMBL/GenBank/DDBJ whole genome shotgun (WGS) entry which is preliminary data.</text>
</comment>